<comment type="caution">
    <text evidence="6">The sequence shown here is derived from an EMBL/GenBank/DDBJ whole genome shotgun (WGS) entry which is preliminary data.</text>
</comment>
<evidence type="ECO:0000313" key="6">
    <source>
        <dbReference type="EMBL" id="MFB9646724.1"/>
    </source>
</evidence>
<feature type="transmembrane region" description="Helical" evidence="2">
    <location>
        <begin position="418"/>
        <end position="440"/>
    </location>
</feature>
<gene>
    <name evidence="6" type="ORF">ACFFPJ_13060</name>
</gene>
<keyword evidence="2" id="KW-0472">Membrane</keyword>
<accession>A0ABV5T293</accession>
<organism evidence="6 7">
    <name type="scientific">Microbacterium terregens</name>
    <dbReference type="NCBI Taxonomy" id="69363"/>
    <lineage>
        <taxon>Bacteria</taxon>
        <taxon>Bacillati</taxon>
        <taxon>Actinomycetota</taxon>
        <taxon>Actinomycetes</taxon>
        <taxon>Micrococcales</taxon>
        <taxon>Microbacteriaceae</taxon>
        <taxon>Microbacterium</taxon>
    </lineage>
</organism>
<dbReference type="InterPro" id="IPR048389">
    <property type="entry name" value="YciQ-like_C"/>
</dbReference>
<evidence type="ECO:0000256" key="2">
    <source>
        <dbReference type="SAM" id="Phobius"/>
    </source>
</evidence>
<evidence type="ECO:0000313" key="7">
    <source>
        <dbReference type="Proteomes" id="UP001589611"/>
    </source>
</evidence>
<keyword evidence="2" id="KW-0812">Transmembrane</keyword>
<feature type="region of interest" description="Disordered" evidence="1">
    <location>
        <begin position="578"/>
        <end position="606"/>
    </location>
</feature>
<sequence length="606" mass="63629">MGSQLVRVLVVAFIAVGLPLALLSGYPLSASAADVVTSASSDVEDFSFESLDVDYTLGRDEDGTSTLRVQERFVALFPDEDQNRGMRRSIPDTYLGAPLHPQLVSITDADGNPREAETASDDGDFTMTSRADDYVHGTQTYVFTYTLRNVARFFENTGVDEFYWDVNGTAWPQEFGRVSARVTVPDELAGALTGALACYVGSEGSEQTCEITTDAAPAGAAVIDASAAPVYSYETVTISIAFAQGTFTPFDSSYLASPWGWVQGIGVLGVLAAVVLAIVTRVRRLRDAPGRPTIIAEYTPPPGIDALESAVLLGRTTKAIPAEVLEQAVVGSIRIIEGAPKLFGGVKLKAQLIDPSRADGDGRLLLGGLFPFLEPGAEYEFGGTDTRFSAAAQKILKLANDELTQRGLRREVPNAVRAWPVLAAIGALLLVVLAGVFAFANAVDPVIPILVIVGAALALLLVIGLISRRPLTAAGAEVRDHLKGLKEFIEWAEADRIRMLQSPAGAERVRINPNDPREMLKLYEVLLPYAVVFGQEKQWAEQLAVLYGPDDSPGWYSGSRGFSAASFAAGITSLSASSSSSASTSGGSSGGGSAGGGGGGGGGGGV</sequence>
<keyword evidence="7" id="KW-1185">Reference proteome</keyword>
<dbReference type="Pfam" id="PF20990">
    <property type="entry name" value="DUF2207_C"/>
    <property type="match status" value="1"/>
</dbReference>
<protein>
    <submittedName>
        <fullName evidence="6">DUF2207 domain-containing protein</fullName>
    </submittedName>
</protein>
<feature type="domain" description="Predicted membrane protein YciQ-like C-terminal" evidence="5">
    <location>
        <begin position="297"/>
        <end position="543"/>
    </location>
</feature>
<feature type="transmembrane region" description="Helical" evidence="2">
    <location>
        <begin position="259"/>
        <end position="279"/>
    </location>
</feature>
<feature type="signal peptide" evidence="3">
    <location>
        <begin position="1"/>
        <end position="32"/>
    </location>
</feature>
<reference evidence="6 7" key="1">
    <citation type="submission" date="2024-09" db="EMBL/GenBank/DDBJ databases">
        <authorList>
            <person name="Sun Q."/>
            <person name="Mori K."/>
        </authorList>
    </citation>
    <scope>NUCLEOTIDE SEQUENCE [LARGE SCALE GENOMIC DNA]</scope>
    <source>
        <strain evidence="6 7">JCM 1342</strain>
    </source>
</reference>
<evidence type="ECO:0000259" key="4">
    <source>
        <dbReference type="Pfam" id="PF09972"/>
    </source>
</evidence>
<dbReference type="InterPro" id="IPR018702">
    <property type="entry name" value="DUF2207"/>
</dbReference>
<dbReference type="Proteomes" id="UP001589611">
    <property type="component" value="Unassembled WGS sequence"/>
</dbReference>
<proteinExistence type="predicted"/>
<feature type="domain" description="DUF2207" evidence="4">
    <location>
        <begin position="50"/>
        <end position="219"/>
    </location>
</feature>
<feature type="chain" id="PRO_5046044227" evidence="3">
    <location>
        <begin position="33"/>
        <end position="606"/>
    </location>
</feature>
<evidence type="ECO:0000256" key="1">
    <source>
        <dbReference type="SAM" id="MobiDB-lite"/>
    </source>
</evidence>
<keyword evidence="2" id="KW-1133">Transmembrane helix</keyword>
<evidence type="ECO:0000259" key="5">
    <source>
        <dbReference type="Pfam" id="PF20990"/>
    </source>
</evidence>
<dbReference type="RefSeq" id="WP_344715279.1">
    <property type="nucleotide sequence ID" value="NZ_BAAAWH010000001.1"/>
</dbReference>
<feature type="transmembrane region" description="Helical" evidence="2">
    <location>
        <begin position="446"/>
        <end position="466"/>
    </location>
</feature>
<dbReference type="Pfam" id="PF09972">
    <property type="entry name" value="DUF2207"/>
    <property type="match status" value="1"/>
</dbReference>
<feature type="compositionally biased region" description="Gly residues" evidence="1">
    <location>
        <begin position="587"/>
        <end position="606"/>
    </location>
</feature>
<keyword evidence="3" id="KW-0732">Signal</keyword>
<dbReference type="EMBL" id="JBHMBE010000004">
    <property type="protein sequence ID" value="MFB9646724.1"/>
    <property type="molecule type" value="Genomic_DNA"/>
</dbReference>
<evidence type="ECO:0000256" key="3">
    <source>
        <dbReference type="SAM" id="SignalP"/>
    </source>
</evidence>
<name>A0ABV5T293_9MICO</name>